<reference evidence="1 2" key="1">
    <citation type="journal article" date="2013" name="Genome Announc.">
        <title>Draft Genome Sequence of an Alphaproteobacterium, Caenispirillum salinarum AK4(T), Isolated from a Solar Saltern.</title>
        <authorList>
            <person name="Khatri I."/>
            <person name="Singh A."/>
            <person name="Korpole S."/>
            <person name="Pinnaka A.K."/>
            <person name="Subramanian S."/>
        </authorList>
    </citation>
    <scope>NUCLEOTIDE SEQUENCE [LARGE SCALE GENOMIC DNA]</scope>
    <source>
        <strain evidence="1 2">AK4</strain>
    </source>
</reference>
<accession>K9GSG8</accession>
<protein>
    <submittedName>
        <fullName evidence="1">L-carnitine dehydratase/bile acid-inducible protein F</fullName>
    </submittedName>
</protein>
<dbReference type="AlphaFoldDB" id="K9GSG8"/>
<dbReference type="InterPro" id="IPR023606">
    <property type="entry name" value="CoA-Trfase_III_dom_1_sf"/>
</dbReference>
<evidence type="ECO:0000313" key="2">
    <source>
        <dbReference type="Proteomes" id="UP000009881"/>
    </source>
</evidence>
<dbReference type="Gene3D" id="3.30.1540.10">
    <property type="entry name" value="formyl-coa transferase, domain 3"/>
    <property type="match status" value="1"/>
</dbReference>
<dbReference type="SUPFAM" id="SSF89796">
    <property type="entry name" value="CoA-transferase family III (CaiB/BaiF)"/>
    <property type="match status" value="1"/>
</dbReference>
<dbReference type="RefSeq" id="WP_009541759.1">
    <property type="nucleotide sequence ID" value="NZ_ANHY01000017.1"/>
</dbReference>
<evidence type="ECO:0000313" key="1">
    <source>
        <dbReference type="EMBL" id="EKV28102.1"/>
    </source>
</evidence>
<dbReference type="InterPro" id="IPR044855">
    <property type="entry name" value="CoA-Trfase_III_dom3_sf"/>
</dbReference>
<keyword evidence="2" id="KW-1185">Reference proteome</keyword>
<dbReference type="PATRIC" id="fig|1238182.3.peg.3317"/>
<organism evidence="1 2">
    <name type="scientific">Caenispirillum salinarum AK4</name>
    <dbReference type="NCBI Taxonomy" id="1238182"/>
    <lineage>
        <taxon>Bacteria</taxon>
        <taxon>Pseudomonadati</taxon>
        <taxon>Pseudomonadota</taxon>
        <taxon>Alphaproteobacteria</taxon>
        <taxon>Rhodospirillales</taxon>
        <taxon>Novispirillaceae</taxon>
        <taxon>Caenispirillum</taxon>
    </lineage>
</organism>
<dbReference type="STRING" id="1238182.C882_1103"/>
<dbReference type="Pfam" id="PF02515">
    <property type="entry name" value="CoA_transf_3"/>
    <property type="match status" value="1"/>
</dbReference>
<dbReference type="InterPro" id="IPR050509">
    <property type="entry name" value="CoA-transferase_III"/>
</dbReference>
<name>K9GSG8_9PROT</name>
<gene>
    <name evidence="1" type="ORF">C882_1103</name>
</gene>
<dbReference type="eggNOG" id="COG1804">
    <property type="taxonomic scope" value="Bacteria"/>
</dbReference>
<proteinExistence type="predicted"/>
<dbReference type="Proteomes" id="UP000009881">
    <property type="component" value="Unassembled WGS sequence"/>
</dbReference>
<sequence length="369" mass="39159">MLNDCLAGVRVLDLSQYIPGPYATLLMADLGAEVVKVEPPAGDPMRGLPPLKADGTSHLYDAVNKGKTVVRLDLKREADTDVLADLVKGADVLLESYRPGVMERLGFGWDRLKALNPRLVHCALSGFGQTGPLSQRAGHDNTYMALAGALHASGTGEEAAPVMPYPPFADHAGAMQAVIATLAALVRRGRTGQGGTLDVSIYESALTLQYLNHVTAATQPAERGHELLNGGAAYYRVYRCADGAFMALGAIEPKFWALFCETVGRPDWIGCHGDAFPQGDLTAAVAALLAEHPRAHWLEAFAGVDCCFEPVLTPMEALTHPHAVARGMVALTADGGEALFPAHADGAAPPARKPHMEAEAVAVRDAWMR</sequence>
<dbReference type="GO" id="GO:0003824">
    <property type="term" value="F:catalytic activity"/>
    <property type="evidence" value="ECO:0007669"/>
    <property type="project" value="InterPro"/>
</dbReference>
<dbReference type="EMBL" id="ANHY01000017">
    <property type="protein sequence ID" value="EKV28102.1"/>
    <property type="molecule type" value="Genomic_DNA"/>
</dbReference>
<comment type="caution">
    <text evidence="1">The sequence shown here is derived from an EMBL/GenBank/DDBJ whole genome shotgun (WGS) entry which is preliminary data.</text>
</comment>
<dbReference type="OrthoDB" id="9781472at2"/>
<dbReference type="PANTHER" id="PTHR48228:SF5">
    <property type="entry name" value="ALPHA-METHYLACYL-COA RACEMASE"/>
    <property type="match status" value="1"/>
</dbReference>
<dbReference type="InterPro" id="IPR003673">
    <property type="entry name" value="CoA-Trfase_fam_III"/>
</dbReference>
<dbReference type="PANTHER" id="PTHR48228">
    <property type="entry name" value="SUCCINYL-COA--D-CITRAMALATE COA-TRANSFERASE"/>
    <property type="match status" value="1"/>
</dbReference>
<dbReference type="Gene3D" id="3.40.50.10540">
    <property type="entry name" value="Crotonobetainyl-coa:carnitine coa-transferase, domain 1"/>
    <property type="match status" value="1"/>
</dbReference>